<evidence type="ECO:0000256" key="1">
    <source>
        <dbReference type="ARBA" id="ARBA00010792"/>
    </source>
</evidence>
<comment type="similarity">
    <text evidence="1">Belongs to the DedA family.</text>
</comment>
<feature type="transmembrane region" description="Helical" evidence="3">
    <location>
        <begin position="98"/>
        <end position="125"/>
    </location>
</feature>
<dbReference type="PANTHER" id="PTHR42709">
    <property type="entry name" value="ALKALINE PHOSPHATASE LIKE PROTEIN"/>
    <property type="match status" value="1"/>
</dbReference>
<feature type="domain" description="VTT" evidence="4">
    <location>
        <begin position="19"/>
        <end position="114"/>
    </location>
</feature>
<gene>
    <name evidence="5" type="ORF">FHS13_002257</name>
</gene>
<accession>A0A841IUT1</accession>
<reference evidence="5 6" key="1">
    <citation type="submission" date="2020-08" db="EMBL/GenBank/DDBJ databases">
        <title>Genomic Encyclopedia of Type Strains, Phase III (KMG-III): the genomes of soil and plant-associated and newly described type strains.</title>
        <authorList>
            <person name="Whitman W."/>
        </authorList>
    </citation>
    <scope>NUCLEOTIDE SEQUENCE [LARGE SCALE GENOMIC DNA]</scope>
    <source>
        <strain evidence="5 6">CECT 8712</strain>
    </source>
</reference>
<sequence>MPQFAFLEGQPFWIIYFTLLFVISLRAPATYWLGRGLGAGVTRSRIGKRIGPRLTRAEDLINRYGAPVITLSFLTVGMQSAVNLAAGVVRMRFPKYMAAMFVGGLMWAGLWGLVIAGAVGAWLTLFLNSPWTAAAVVAVAGALVAAMAVRSRRRAARRAAEAGEDGHGSAGETVEAGSETAAA</sequence>
<dbReference type="EMBL" id="JACHJO010000006">
    <property type="protein sequence ID" value="MBB6120305.1"/>
    <property type="molecule type" value="Genomic_DNA"/>
</dbReference>
<organism evidence="5 6">
    <name type="scientific">Nocardiopsis algeriensis</name>
    <dbReference type="NCBI Taxonomy" id="1478215"/>
    <lineage>
        <taxon>Bacteria</taxon>
        <taxon>Bacillati</taxon>
        <taxon>Actinomycetota</taxon>
        <taxon>Actinomycetes</taxon>
        <taxon>Streptosporangiales</taxon>
        <taxon>Nocardiopsidaceae</taxon>
        <taxon>Nocardiopsis</taxon>
    </lineage>
</organism>
<feature type="region of interest" description="Disordered" evidence="2">
    <location>
        <begin position="159"/>
        <end position="183"/>
    </location>
</feature>
<comment type="caution">
    <text evidence="5">The sequence shown here is derived from an EMBL/GenBank/DDBJ whole genome shotgun (WGS) entry which is preliminary data.</text>
</comment>
<dbReference type="RefSeq" id="WP_184291244.1">
    <property type="nucleotide sequence ID" value="NZ_JACHJO010000006.1"/>
</dbReference>
<evidence type="ECO:0000256" key="3">
    <source>
        <dbReference type="SAM" id="Phobius"/>
    </source>
</evidence>
<dbReference type="InterPro" id="IPR051311">
    <property type="entry name" value="DedA_domain"/>
</dbReference>
<dbReference type="InterPro" id="IPR032816">
    <property type="entry name" value="VTT_dom"/>
</dbReference>
<evidence type="ECO:0000313" key="5">
    <source>
        <dbReference type="EMBL" id="MBB6120305.1"/>
    </source>
</evidence>
<evidence type="ECO:0000313" key="6">
    <source>
        <dbReference type="Proteomes" id="UP000536604"/>
    </source>
</evidence>
<keyword evidence="3" id="KW-0472">Membrane</keyword>
<name>A0A841IUT1_9ACTN</name>
<evidence type="ECO:0000259" key="4">
    <source>
        <dbReference type="Pfam" id="PF09335"/>
    </source>
</evidence>
<dbReference type="Proteomes" id="UP000536604">
    <property type="component" value="Unassembled WGS sequence"/>
</dbReference>
<evidence type="ECO:0000256" key="2">
    <source>
        <dbReference type="SAM" id="MobiDB-lite"/>
    </source>
</evidence>
<feature type="transmembrane region" description="Helical" evidence="3">
    <location>
        <begin position="131"/>
        <end position="149"/>
    </location>
</feature>
<protein>
    <submittedName>
        <fullName evidence="5">Membrane protein DedA with SNARE-associated domain</fullName>
    </submittedName>
</protein>
<dbReference type="AlphaFoldDB" id="A0A841IUT1"/>
<feature type="transmembrane region" description="Helical" evidence="3">
    <location>
        <begin position="12"/>
        <end position="33"/>
    </location>
</feature>
<feature type="transmembrane region" description="Helical" evidence="3">
    <location>
        <begin position="64"/>
        <end position="86"/>
    </location>
</feature>
<keyword evidence="3" id="KW-0812">Transmembrane</keyword>
<proteinExistence type="inferred from homology"/>
<dbReference type="Pfam" id="PF09335">
    <property type="entry name" value="VTT_dom"/>
    <property type="match status" value="1"/>
</dbReference>
<keyword evidence="6" id="KW-1185">Reference proteome</keyword>
<keyword evidence="3" id="KW-1133">Transmembrane helix</keyword>